<keyword evidence="2" id="KW-1185">Reference proteome</keyword>
<dbReference type="Proteomes" id="UP000509579">
    <property type="component" value="Chromosome"/>
</dbReference>
<reference evidence="1 2" key="1">
    <citation type="submission" date="2020-06" db="EMBL/GenBank/DDBJ databases">
        <title>Acidovorax antarctica sp. nov., isolated from Corinth ice sheet soil, Antarctic Fields Peninsula.</title>
        <authorList>
            <person name="Xu Q."/>
            <person name="Peng F."/>
        </authorList>
    </citation>
    <scope>NUCLEOTIDE SEQUENCE [LARGE SCALE GENOMIC DNA]</scope>
    <source>
        <strain evidence="1 2">16-35-5</strain>
    </source>
</reference>
<dbReference type="AlphaFoldDB" id="A0A6N1X4C6"/>
<protein>
    <submittedName>
        <fullName evidence="1">Uncharacterized protein</fullName>
    </submittedName>
</protein>
<sequence>MTIAMHMTRHRSGTLDRPTRISHIALRLAETELVEALTFAQAEGRSAGNFARLVYLMGVNVYRAQGYLAMPEGAAQPQRSRWQQRSGLVNEKPIALRLTAEELAEAQVLAASEERTPGNLARVLFHMGMQVYRKTSRIVLPKAPAVAGLRLN</sequence>
<name>A0A6N1X4C6_9BURK</name>
<evidence type="ECO:0000313" key="1">
    <source>
        <dbReference type="EMBL" id="QKV52630.1"/>
    </source>
</evidence>
<evidence type="ECO:0000313" key="2">
    <source>
        <dbReference type="Proteomes" id="UP000509579"/>
    </source>
</evidence>
<organism evidence="1 2">
    <name type="scientific">Comamonas antarctica</name>
    <dbReference type="NCBI Taxonomy" id="2743470"/>
    <lineage>
        <taxon>Bacteria</taxon>
        <taxon>Pseudomonadati</taxon>
        <taxon>Pseudomonadota</taxon>
        <taxon>Betaproteobacteria</taxon>
        <taxon>Burkholderiales</taxon>
        <taxon>Comamonadaceae</taxon>
        <taxon>Comamonas</taxon>
    </lineage>
</organism>
<gene>
    <name evidence="1" type="ORF">HUK68_06775</name>
</gene>
<accession>A0A6N1X4C6</accession>
<dbReference type="RefSeq" id="WP_175503510.1">
    <property type="nucleotide sequence ID" value="NZ_CP054840.1"/>
</dbReference>
<dbReference type="EMBL" id="CP054840">
    <property type="protein sequence ID" value="QKV52630.1"/>
    <property type="molecule type" value="Genomic_DNA"/>
</dbReference>
<proteinExistence type="predicted"/>
<dbReference type="KEGG" id="aant:HUK68_06775"/>